<dbReference type="PROSITE" id="PS51898">
    <property type="entry name" value="TYR_RECOMBINASE"/>
    <property type="match status" value="1"/>
</dbReference>
<dbReference type="SUPFAM" id="SSF56349">
    <property type="entry name" value="DNA breaking-rejoining enzymes"/>
    <property type="match status" value="1"/>
</dbReference>
<proteinExistence type="inferred from homology"/>
<dbReference type="InterPro" id="IPR002104">
    <property type="entry name" value="Integrase_catalytic"/>
</dbReference>
<dbReference type="Pfam" id="PF17293">
    <property type="entry name" value="Arm-DNA-bind_5"/>
    <property type="match status" value="1"/>
</dbReference>
<keyword evidence="5" id="KW-0229">DNA integration</keyword>
<dbReference type="PANTHER" id="PTHR30349:SF64">
    <property type="entry name" value="PROPHAGE INTEGRASE INTD-RELATED"/>
    <property type="match status" value="1"/>
</dbReference>
<evidence type="ECO:0000256" key="7">
    <source>
        <dbReference type="ARBA" id="ARBA00023172"/>
    </source>
</evidence>
<dbReference type="InterPro" id="IPR035386">
    <property type="entry name" value="Arm-DNA-bind_5"/>
</dbReference>
<feature type="domain" description="Tyr recombinase" evidence="9">
    <location>
        <begin position="201"/>
        <end position="370"/>
    </location>
</feature>
<keyword evidence="3" id="KW-0808">Transferase</keyword>
<dbReference type="Gene3D" id="1.10.443.10">
    <property type="entry name" value="Intergrase catalytic core"/>
    <property type="match status" value="1"/>
</dbReference>
<dbReference type="GO" id="GO:0015074">
    <property type="term" value="P:DNA integration"/>
    <property type="evidence" value="ECO:0007669"/>
    <property type="project" value="UniProtKB-KW"/>
</dbReference>
<evidence type="ECO:0000256" key="3">
    <source>
        <dbReference type="ARBA" id="ARBA00022679"/>
    </source>
</evidence>
<dbReference type="InterPro" id="IPR050090">
    <property type="entry name" value="Tyrosine_recombinase_XerCD"/>
</dbReference>
<evidence type="ECO:0000256" key="1">
    <source>
        <dbReference type="ARBA" id="ARBA00008857"/>
    </source>
</evidence>
<dbReference type="InterPro" id="IPR010998">
    <property type="entry name" value="Integrase_recombinase_N"/>
</dbReference>
<evidence type="ECO:0000256" key="8">
    <source>
        <dbReference type="ARBA" id="ARBA00023195"/>
    </source>
</evidence>
<evidence type="ECO:0000313" key="10">
    <source>
        <dbReference type="EMBL" id="DAE06453.1"/>
    </source>
</evidence>
<organism evidence="10">
    <name type="scientific">Siphoviridae sp. ctmP19</name>
    <dbReference type="NCBI Taxonomy" id="2825651"/>
    <lineage>
        <taxon>Viruses</taxon>
        <taxon>Duplodnaviria</taxon>
        <taxon>Heunggongvirae</taxon>
        <taxon>Uroviricota</taxon>
        <taxon>Caudoviricetes</taxon>
    </lineage>
</organism>
<sequence length="378" mass="43704">MNGNNVTLRKKPLKNGGFSLYLDVYRAGVRKYEYLRLYLVPENTRADKAKNKETMAFAEAVRAKRVVELRNGVFGFQNKGSHVKFAEFFHKILKEKEQRFRSSTFVKFRGLWKHLEIFDARVNTMTMNQITPEWSERFVAYLRNAHPLTHTRQKNALLKGSSAKNTFARFRHLIACAVREGLVPAETLSRIRTLRIEESAHERQFLTLDELRLLAATPCDNKLVERMFFFSCLTGLRFSDVVALRWSDVSKQGDFTRIVFHQQKTGALEYLDISPQAEQYMGARGNDSTRIFPFSNSVNMLCKHLMVWTEKAGINKHITFHSGRHTFACLMLDLNTDIYTVSKLLGHRNISTTQIYAKIIDKNKQTAVARIPQILSKE</sequence>
<dbReference type="Pfam" id="PF00589">
    <property type="entry name" value="Phage_integrase"/>
    <property type="match status" value="1"/>
</dbReference>
<dbReference type="Pfam" id="PF13102">
    <property type="entry name" value="Phage_int_SAM_5"/>
    <property type="match status" value="1"/>
</dbReference>
<dbReference type="GO" id="GO:0044826">
    <property type="term" value="P:viral genome integration into host DNA"/>
    <property type="evidence" value="ECO:0007669"/>
    <property type="project" value="UniProtKB-KW"/>
</dbReference>
<dbReference type="GO" id="GO:0006310">
    <property type="term" value="P:DNA recombination"/>
    <property type="evidence" value="ECO:0007669"/>
    <property type="project" value="UniProtKB-KW"/>
</dbReference>
<dbReference type="GO" id="GO:0003677">
    <property type="term" value="F:DNA binding"/>
    <property type="evidence" value="ECO:0007669"/>
    <property type="project" value="UniProtKB-KW"/>
</dbReference>
<keyword evidence="4" id="KW-0378">Hydrolase</keyword>
<evidence type="ECO:0000256" key="5">
    <source>
        <dbReference type="ARBA" id="ARBA00022908"/>
    </source>
</evidence>
<evidence type="ECO:0000256" key="6">
    <source>
        <dbReference type="ARBA" id="ARBA00023125"/>
    </source>
</evidence>
<dbReference type="InterPro" id="IPR013762">
    <property type="entry name" value="Integrase-like_cat_sf"/>
</dbReference>
<dbReference type="GO" id="GO:0016740">
    <property type="term" value="F:transferase activity"/>
    <property type="evidence" value="ECO:0007669"/>
    <property type="project" value="UniProtKB-KW"/>
</dbReference>
<keyword evidence="6" id="KW-0238">DNA-binding</keyword>
<dbReference type="CDD" id="cd01185">
    <property type="entry name" value="INTN1_C_like"/>
    <property type="match status" value="1"/>
</dbReference>
<keyword evidence="8" id="KW-1179">Viral genome integration</keyword>
<name>A0A8S5PIM7_9CAUD</name>
<keyword evidence="7" id="KW-0233">DNA recombination</keyword>
<reference evidence="10" key="1">
    <citation type="journal article" date="2021" name="Proc. Natl. Acad. Sci. U.S.A.">
        <title>A Catalog of Tens of Thousands of Viruses from Human Metagenomes Reveals Hidden Associations with Chronic Diseases.</title>
        <authorList>
            <person name="Tisza M.J."/>
            <person name="Buck C.B."/>
        </authorList>
    </citation>
    <scope>NUCLEOTIDE SEQUENCE</scope>
    <source>
        <strain evidence="10">CtmP19</strain>
    </source>
</reference>
<accession>A0A8S5PIM7</accession>
<evidence type="ECO:0000256" key="4">
    <source>
        <dbReference type="ARBA" id="ARBA00022801"/>
    </source>
</evidence>
<evidence type="ECO:0000259" key="9">
    <source>
        <dbReference type="PROSITE" id="PS51898"/>
    </source>
</evidence>
<dbReference type="GO" id="GO:0016787">
    <property type="term" value="F:hydrolase activity"/>
    <property type="evidence" value="ECO:0007669"/>
    <property type="project" value="UniProtKB-KW"/>
</dbReference>
<dbReference type="EMBL" id="BK015438">
    <property type="protein sequence ID" value="DAE06453.1"/>
    <property type="molecule type" value="Genomic_DNA"/>
</dbReference>
<dbReference type="Gene3D" id="1.10.150.130">
    <property type="match status" value="1"/>
</dbReference>
<dbReference type="PANTHER" id="PTHR30349">
    <property type="entry name" value="PHAGE INTEGRASE-RELATED"/>
    <property type="match status" value="1"/>
</dbReference>
<comment type="similarity">
    <text evidence="1">Belongs to the 'phage' integrase family.</text>
</comment>
<evidence type="ECO:0000256" key="2">
    <source>
        <dbReference type="ARBA" id="ARBA00016082"/>
    </source>
</evidence>
<dbReference type="GO" id="GO:0075713">
    <property type="term" value="P:establishment of integrated proviral latency"/>
    <property type="evidence" value="ECO:0007669"/>
    <property type="project" value="UniProtKB-KW"/>
</dbReference>
<dbReference type="InterPro" id="IPR011010">
    <property type="entry name" value="DNA_brk_join_enz"/>
</dbReference>
<keyword evidence="8" id="KW-1160">Virus entry into host cell</keyword>
<dbReference type="InterPro" id="IPR025269">
    <property type="entry name" value="SAM-like_dom"/>
</dbReference>
<protein>
    <recommendedName>
        <fullName evidence="2">Integrase</fullName>
    </recommendedName>
</protein>